<feature type="transmembrane region" description="Helical" evidence="2">
    <location>
        <begin position="85"/>
        <end position="103"/>
    </location>
</feature>
<keyword evidence="2" id="KW-1133">Transmembrane helix</keyword>
<keyword evidence="2" id="KW-0472">Membrane</keyword>
<dbReference type="KEGG" id="psco:LY89DRAFT_409097"/>
<organism evidence="3 4">
    <name type="scientific">Mollisia scopiformis</name>
    <name type="common">Conifer needle endophyte fungus</name>
    <name type="synonym">Phialocephala scopiformis</name>
    <dbReference type="NCBI Taxonomy" id="149040"/>
    <lineage>
        <taxon>Eukaryota</taxon>
        <taxon>Fungi</taxon>
        <taxon>Dikarya</taxon>
        <taxon>Ascomycota</taxon>
        <taxon>Pezizomycotina</taxon>
        <taxon>Leotiomycetes</taxon>
        <taxon>Helotiales</taxon>
        <taxon>Mollisiaceae</taxon>
        <taxon>Mollisia</taxon>
    </lineage>
</organism>
<sequence>MSGRMVSPQCYGNYGENLYSTIYTFSEVRGRDRQRPLPKKKPPPYLHRPQEQKTNSRGRTKLPVKVFGFFEKQTPTGEPEPITGFWIFISVSYVCGPLFLYLLRVAMAGFGVFRVIKEDGRAGQGWVVCKKGMTKPSQPSNLEDLLGSFESRGSPFSRSPHIRGLFPTIAYLGKIGRLLLDKGCLLHLCWSPVQWCNPPFGS</sequence>
<accession>A0A132B229</accession>
<keyword evidence="4" id="KW-1185">Reference proteome</keyword>
<keyword evidence="2" id="KW-0812">Transmembrane</keyword>
<dbReference type="RefSeq" id="XP_018060800.1">
    <property type="nucleotide sequence ID" value="XM_018207307.1"/>
</dbReference>
<reference evidence="3 4" key="1">
    <citation type="submission" date="2015-10" db="EMBL/GenBank/DDBJ databases">
        <title>Full genome of DAOMC 229536 Phialocephala scopiformis, a fungal endophyte of spruce producing the potent anti-insectan compound rugulosin.</title>
        <authorList>
            <consortium name="DOE Joint Genome Institute"/>
            <person name="Walker A.K."/>
            <person name="Frasz S.L."/>
            <person name="Seifert K.A."/>
            <person name="Miller J.D."/>
            <person name="Mondo S.J."/>
            <person name="Labutti K."/>
            <person name="Lipzen A."/>
            <person name="Dockter R."/>
            <person name="Kennedy M."/>
            <person name="Grigoriev I.V."/>
            <person name="Spatafora J.W."/>
        </authorList>
    </citation>
    <scope>NUCLEOTIDE SEQUENCE [LARGE SCALE GENOMIC DNA]</scope>
    <source>
        <strain evidence="3 4">CBS 120377</strain>
    </source>
</reference>
<dbReference type="GeneID" id="28817033"/>
<evidence type="ECO:0000256" key="2">
    <source>
        <dbReference type="SAM" id="Phobius"/>
    </source>
</evidence>
<evidence type="ECO:0000313" key="3">
    <source>
        <dbReference type="EMBL" id="KUJ06445.1"/>
    </source>
</evidence>
<dbReference type="EMBL" id="KQ947446">
    <property type="protein sequence ID" value="KUJ06445.1"/>
    <property type="molecule type" value="Genomic_DNA"/>
</dbReference>
<name>A0A132B229_MOLSC</name>
<feature type="region of interest" description="Disordered" evidence="1">
    <location>
        <begin position="29"/>
        <end position="57"/>
    </location>
</feature>
<dbReference type="Proteomes" id="UP000070700">
    <property type="component" value="Unassembled WGS sequence"/>
</dbReference>
<evidence type="ECO:0000256" key="1">
    <source>
        <dbReference type="SAM" id="MobiDB-lite"/>
    </source>
</evidence>
<proteinExistence type="predicted"/>
<protein>
    <submittedName>
        <fullName evidence="3">Uncharacterized protein</fullName>
    </submittedName>
</protein>
<gene>
    <name evidence="3" type="ORF">LY89DRAFT_409097</name>
</gene>
<dbReference type="InParanoid" id="A0A132B229"/>
<evidence type="ECO:0000313" key="4">
    <source>
        <dbReference type="Proteomes" id="UP000070700"/>
    </source>
</evidence>
<dbReference type="AlphaFoldDB" id="A0A132B229"/>